<feature type="region of interest" description="Disordered" evidence="1">
    <location>
        <begin position="228"/>
        <end position="249"/>
    </location>
</feature>
<dbReference type="Proteomes" id="UP000434172">
    <property type="component" value="Unassembled WGS sequence"/>
</dbReference>
<feature type="compositionally biased region" description="Polar residues" evidence="1">
    <location>
        <begin position="147"/>
        <end position="156"/>
    </location>
</feature>
<proteinExistence type="predicted"/>
<evidence type="ECO:0008006" key="4">
    <source>
        <dbReference type="Google" id="ProtNLM"/>
    </source>
</evidence>
<comment type="caution">
    <text evidence="2">The sequence shown here is derived from an EMBL/GenBank/DDBJ whole genome shotgun (WGS) entry which is preliminary data.</text>
</comment>
<gene>
    <name evidence="2" type="ORF">GQ607_003598</name>
</gene>
<feature type="compositionally biased region" description="Basic and acidic residues" evidence="1">
    <location>
        <begin position="360"/>
        <end position="382"/>
    </location>
</feature>
<dbReference type="EMBL" id="WOWK01000013">
    <property type="protein sequence ID" value="KAF0329289.1"/>
    <property type="molecule type" value="Genomic_DNA"/>
</dbReference>
<accession>A0A8H3ZR08</accession>
<sequence length="691" mass="77384">MTRETAPQQSELPFDPAYDECTDWNAIIWGTPRYRPRVSRHSGIPIANDLTAHKRRVANQSSKVVNPERRKPFTTKSVGNGRTYKPCQLTSLESNRLQRVLDKVFGPRSNKSKPVDANDEKKLMQHIAVMERLGACFDVECNMERSPNQAHKTSSRGLLEAHNPPTHSPIQDQPSDSCHRRTEPGTQYADLSLHYQRVIEYHDQRILDGHSDNTPSKHQVVLPDEASTIGDHHHSAGNPSPPSTTTPRRSLLEINAARITSDEEMETASECVTSSQSILESSCSSSSFSSHESDRLSASAWKRILLDRLMEYFYSVISPSLASEATIQTQAGQRESTRKGVIAGRLMSGSSATQGGQSKENSKRRSEDHEADRSDDGDEQKRPRLGSSASEVSRLACPYFKKTPQRYCTSKWRSCPGPGWETVHRVKEHLYRCHMLPIICPRCQITFETDEERNEHLLMDDICPKKSKNDLDGIDSKQEKLLRSRKKGGKSMSEADKWRDVYLILFPNIGPEDIPSPYLDFGSNADGAEAESAFARYERYLRRELPRKVRQELETRIEQALEPMEENLKSQVVDIVRDAQLSLFQSLVSSNPDSAEPYNSNHAAFDGQIEALRPLPYVDGGFDGICLQFPPDPANSAFLSFEEASTFGQQPSAASLQPLGYNDLDSAYFSMTPSTSLFDADSTNGLPKGSL</sequence>
<evidence type="ECO:0000313" key="3">
    <source>
        <dbReference type="Proteomes" id="UP000434172"/>
    </source>
</evidence>
<dbReference type="OrthoDB" id="4161727at2759"/>
<evidence type="ECO:0000313" key="2">
    <source>
        <dbReference type="EMBL" id="KAF0329289.1"/>
    </source>
</evidence>
<evidence type="ECO:0000256" key="1">
    <source>
        <dbReference type="SAM" id="MobiDB-lite"/>
    </source>
</evidence>
<organism evidence="2 3">
    <name type="scientific">Colletotrichum asianum</name>
    <dbReference type="NCBI Taxonomy" id="702518"/>
    <lineage>
        <taxon>Eukaryota</taxon>
        <taxon>Fungi</taxon>
        <taxon>Dikarya</taxon>
        <taxon>Ascomycota</taxon>
        <taxon>Pezizomycotina</taxon>
        <taxon>Sordariomycetes</taxon>
        <taxon>Hypocreomycetidae</taxon>
        <taxon>Glomerellales</taxon>
        <taxon>Glomerellaceae</taxon>
        <taxon>Colletotrichum</taxon>
        <taxon>Colletotrichum gloeosporioides species complex</taxon>
    </lineage>
</organism>
<feature type="region of interest" description="Disordered" evidence="1">
    <location>
        <begin position="147"/>
        <end position="183"/>
    </location>
</feature>
<feature type="compositionally biased region" description="Polar residues" evidence="1">
    <location>
        <begin position="348"/>
        <end position="359"/>
    </location>
</feature>
<dbReference type="PANTHER" id="PTHR38166">
    <property type="entry name" value="C2H2-TYPE DOMAIN-CONTAINING PROTEIN-RELATED"/>
    <property type="match status" value="1"/>
</dbReference>
<feature type="region of interest" description="Disordered" evidence="1">
    <location>
        <begin position="345"/>
        <end position="389"/>
    </location>
</feature>
<dbReference type="PANTHER" id="PTHR38166:SF1">
    <property type="entry name" value="C2H2-TYPE DOMAIN-CONTAINING PROTEIN"/>
    <property type="match status" value="1"/>
</dbReference>
<keyword evidence="3" id="KW-1185">Reference proteome</keyword>
<reference evidence="2 3" key="1">
    <citation type="submission" date="2019-12" db="EMBL/GenBank/DDBJ databases">
        <title>A genome sequence resource for the geographically widespread anthracnose pathogen Colletotrichum asianum.</title>
        <authorList>
            <person name="Meng Y."/>
        </authorList>
    </citation>
    <scope>NUCLEOTIDE SEQUENCE [LARGE SCALE GENOMIC DNA]</scope>
    <source>
        <strain evidence="2 3">ICMP 18580</strain>
    </source>
</reference>
<dbReference type="AlphaFoldDB" id="A0A8H3ZR08"/>
<name>A0A8H3ZR08_9PEZI</name>
<protein>
    <recommendedName>
        <fullName evidence="4">C2H2-type domain-containing protein</fullName>
    </recommendedName>
</protein>